<dbReference type="EMBL" id="JBIRPU010000005">
    <property type="protein sequence ID" value="MFI0793203.1"/>
    <property type="molecule type" value="Genomic_DNA"/>
</dbReference>
<dbReference type="CDD" id="cd16936">
    <property type="entry name" value="HATPase_RsbW-like"/>
    <property type="match status" value="1"/>
</dbReference>
<dbReference type="Proteomes" id="UP001611075">
    <property type="component" value="Unassembled WGS sequence"/>
</dbReference>
<sequence>MPPESALSASRHWPYLATLPVLPNAGSASAEGRRFVAEHLRRWRVPDLVADTAVLLTSEIITNAVRYGPPPLCLRLGLRADQVRVEVTDSNPMLPVLARPGLEAVGGRGMWLIDTLAAAWGCHPDPQGKIVWCELRLPASDGG</sequence>
<dbReference type="InterPro" id="IPR003594">
    <property type="entry name" value="HATPase_dom"/>
</dbReference>
<evidence type="ECO:0000259" key="2">
    <source>
        <dbReference type="Pfam" id="PF13581"/>
    </source>
</evidence>
<dbReference type="PANTHER" id="PTHR35526:SF3">
    <property type="entry name" value="ANTI-SIGMA-F FACTOR RSBW"/>
    <property type="match status" value="1"/>
</dbReference>
<dbReference type="GO" id="GO:0005524">
    <property type="term" value="F:ATP binding"/>
    <property type="evidence" value="ECO:0007669"/>
    <property type="project" value="UniProtKB-KW"/>
</dbReference>
<dbReference type="PANTHER" id="PTHR35526">
    <property type="entry name" value="ANTI-SIGMA-F FACTOR RSBW-RELATED"/>
    <property type="match status" value="1"/>
</dbReference>
<gene>
    <name evidence="3" type="ORF">ACH4OY_10950</name>
</gene>
<evidence type="ECO:0000256" key="1">
    <source>
        <dbReference type="ARBA" id="ARBA00022527"/>
    </source>
</evidence>
<dbReference type="InterPro" id="IPR036890">
    <property type="entry name" value="HATPase_C_sf"/>
</dbReference>
<evidence type="ECO:0000313" key="3">
    <source>
        <dbReference type="EMBL" id="MFI0793203.1"/>
    </source>
</evidence>
<keyword evidence="3" id="KW-0067">ATP-binding</keyword>
<dbReference type="SUPFAM" id="SSF55874">
    <property type="entry name" value="ATPase domain of HSP90 chaperone/DNA topoisomerase II/histidine kinase"/>
    <property type="match status" value="1"/>
</dbReference>
<reference evidence="3 4" key="1">
    <citation type="submission" date="2024-10" db="EMBL/GenBank/DDBJ databases">
        <title>The Natural Products Discovery Center: Release of the First 8490 Sequenced Strains for Exploring Actinobacteria Biosynthetic Diversity.</title>
        <authorList>
            <person name="Kalkreuter E."/>
            <person name="Kautsar S.A."/>
            <person name="Yang D."/>
            <person name="Bader C.D."/>
            <person name="Teijaro C.N."/>
            <person name="Fluegel L."/>
            <person name="Davis C.M."/>
            <person name="Simpson J.R."/>
            <person name="Lauterbach L."/>
            <person name="Steele A.D."/>
            <person name="Gui C."/>
            <person name="Meng S."/>
            <person name="Li G."/>
            <person name="Viehrig K."/>
            <person name="Ye F."/>
            <person name="Su P."/>
            <person name="Kiefer A.F."/>
            <person name="Nichols A."/>
            <person name="Cepeda A.J."/>
            <person name="Yan W."/>
            <person name="Fan B."/>
            <person name="Jiang Y."/>
            <person name="Adhikari A."/>
            <person name="Zheng C.-J."/>
            <person name="Schuster L."/>
            <person name="Cowan T.M."/>
            <person name="Smanski M.J."/>
            <person name="Chevrette M.G."/>
            <person name="De Carvalho L.P.S."/>
            <person name="Shen B."/>
        </authorList>
    </citation>
    <scope>NUCLEOTIDE SEQUENCE [LARGE SCALE GENOMIC DNA]</scope>
    <source>
        <strain evidence="3 4">NPDC021253</strain>
    </source>
</reference>
<dbReference type="RefSeq" id="WP_396678422.1">
    <property type="nucleotide sequence ID" value="NZ_JBIRPU010000005.1"/>
</dbReference>
<organism evidence="3 4">
    <name type="scientific">Micromonospora rubida</name>
    <dbReference type="NCBI Taxonomy" id="2697657"/>
    <lineage>
        <taxon>Bacteria</taxon>
        <taxon>Bacillati</taxon>
        <taxon>Actinomycetota</taxon>
        <taxon>Actinomycetes</taxon>
        <taxon>Micromonosporales</taxon>
        <taxon>Micromonosporaceae</taxon>
        <taxon>Micromonospora</taxon>
    </lineage>
</organism>
<feature type="domain" description="Histidine kinase/HSP90-like ATPase" evidence="2">
    <location>
        <begin position="31"/>
        <end position="132"/>
    </location>
</feature>
<keyword evidence="1" id="KW-0723">Serine/threonine-protein kinase</keyword>
<protein>
    <submittedName>
        <fullName evidence="3">ATP-binding protein</fullName>
    </submittedName>
</protein>
<comment type="caution">
    <text evidence="3">The sequence shown here is derived from an EMBL/GenBank/DDBJ whole genome shotgun (WGS) entry which is preliminary data.</text>
</comment>
<keyword evidence="1" id="KW-0418">Kinase</keyword>
<evidence type="ECO:0000313" key="4">
    <source>
        <dbReference type="Proteomes" id="UP001611075"/>
    </source>
</evidence>
<keyword evidence="3" id="KW-0547">Nucleotide-binding</keyword>
<dbReference type="Gene3D" id="3.30.565.10">
    <property type="entry name" value="Histidine kinase-like ATPase, C-terminal domain"/>
    <property type="match status" value="1"/>
</dbReference>
<dbReference type="InterPro" id="IPR050267">
    <property type="entry name" value="Anti-sigma-factor_SerPK"/>
</dbReference>
<dbReference type="Pfam" id="PF13581">
    <property type="entry name" value="HATPase_c_2"/>
    <property type="match status" value="1"/>
</dbReference>
<keyword evidence="1" id="KW-0808">Transferase</keyword>
<name>A0ABW7SHN3_9ACTN</name>
<keyword evidence="4" id="KW-1185">Reference proteome</keyword>
<accession>A0ABW7SHN3</accession>
<proteinExistence type="predicted"/>